<dbReference type="PANTHER" id="PTHR43585">
    <property type="entry name" value="FUMIPYRROLE BIOSYNTHESIS PROTEIN C"/>
    <property type="match status" value="1"/>
</dbReference>
<dbReference type="PROSITE" id="PS50975">
    <property type="entry name" value="ATP_GRASP"/>
    <property type="match status" value="1"/>
</dbReference>
<evidence type="ECO:0000313" key="7">
    <source>
        <dbReference type="Proteomes" id="UP000271573"/>
    </source>
</evidence>
<gene>
    <name evidence="6" type="ORF">Back2_11020</name>
</gene>
<dbReference type="KEGG" id="nbe:Back2_11020"/>
<evidence type="ECO:0000256" key="4">
    <source>
        <dbReference type="PROSITE-ProRule" id="PRU00409"/>
    </source>
</evidence>
<feature type="domain" description="ATP-grasp" evidence="5">
    <location>
        <begin position="110"/>
        <end position="306"/>
    </location>
</feature>
<dbReference type="Gene3D" id="3.30.470.20">
    <property type="entry name" value="ATP-grasp fold, B domain"/>
    <property type="match status" value="1"/>
</dbReference>
<protein>
    <recommendedName>
        <fullName evidence="5">ATP-grasp domain-containing protein</fullName>
    </recommendedName>
</protein>
<keyword evidence="2 4" id="KW-0547">Nucleotide-binding</keyword>
<dbReference type="Gene3D" id="3.30.1490.20">
    <property type="entry name" value="ATP-grasp fold, A domain"/>
    <property type="match status" value="1"/>
</dbReference>
<evidence type="ECO:0000259" key="5">
    <source>
        <dbReference type="PROSITE" id="PS50975"/>
    </source>
</evidence>
<dbReference type="AlphaFoldDB" id="A0A3G9ILB9"/>
<dbReference type="InterPro" id="IPR011761">
    <property type="entry name" value="ATP-grasp"/>
</dbReference>
<dbReference type="InterPro" id="IPR052032">
    <property type="entry name" value="ATP-dep_AA_Ligase"/>
</dbReference>
<dbReference type="InterPro" id="IPR013815">
    <property type="entry name" value="ATP_grasp_subdomain_1"/>
</dbReference>
<dbReference type="SUPFAM" id="SSF56059">
    <property type="entry name" value="Glutathione synthetase ATP-binding domain-like"/>
    <property type="match status" value="1"/>
</dbReference>
<proteinExistence type="predicted"/>
<dbReference type="RefSeq" id="WP_125567488.1">
    <property type="nucleotide sequence ID" value="NZ_AP019307.1"/>
</dbReference>
<evidence type="ECO:0000313" key="6">
    <source>
        <dbReference type="EMBL" id="BBH16815.1"/>
    </source>
</evidence>
<accession>A0A3G9ILB9</accession>
<sequence length="448" mass="47674">MHLTLIQPAGNRLPDAVLKRLAGHRCSVITEPHHEQQYPADIRCITVWSLHDIAAVTEAYERILRTGPVDAIVALFEIGQPAAGHLRSRYGLPGTSYDVANRFSNKLLTKRAYASAGLPTAHAHLAPSPEDVATVAEGMGWPVIVKPTLGGGAVQVFEVAGPDDLARRLSTSGPLGLKSVDVPLIVEPFLTVLDEFHCDSVVIDGTVVFSAASQYLAPLLNCPVAQNGSFLLPDSSELAAQIGRLNEAAVAALGLRDGVTHIELFRTPDGLVLGEAACRPAGGGIPDAIRLAYGVDLWDLMMRLTLGESVEVSATTPESVGVNYHLPVQPGRIKALSSASDLAALPGVMEVDMHHRVGDRIPDTVNSSYTTGVVHLAVPDVASVPSAITEVLDHYVLDVRPRPWVSRSLRRLAHRLLHLLPRPRRTPLLEPAILGPGTPDGPISASAS</sequence>
<name>A0A3G9ILB9_9ACTN</name>
<dbReference type="PANTHER" id="PTHR43585:SF2">
    <property type="entry name" value="ATP-GRASP ENZYME FSQD"/>
    <property type="match status" value="1"/>
</dbReference>
<dbReference type="InterPro" id="IPR040570">
    <property type="entry name" value="LAL_C2"/>
</dbReference>
<dbReference type="Gene3D" id="3.40.50.20">
    <property type="match status" value="1"/>
</dbReference>
<dbReference type="Proteomes" id="UP000271573">
    <property type="component" value="Chromosome"/>
</dbReference>
<organism evidence="6 7">
    <name type="scientific">Nocardioides baekrokdamisoli</name>
    <dbReference type="NCBI Taxonomy" id="1804624"/>
    <lineage>
        <taxon>Bacteria</taxon>
        <taxon>Bacillati</taxon>
        <taxon>Actinomycetota</taxon>
        <taxon>Actinomycetes</taxon>
        <taxon>Propionibacteriales</taxon>
        <taxon>Nocardioidaceae</taxon>
        <taxon>Nocardioides</taxon>
    </lineage>
</organism>
<dbReference type="GO" id="GO:0005524">
    <property type="term" value="F:ATP binding"/>
    <property type="evidence" value="ECO:0007669"/>
    <property type="project" value="UniProtKB-UniRule"/>
</dbReference>
<evidence type="ECO:0000256" key="2">
    <source>
        <dbReference type="ARBA" id="ARBA00022741"/>
    </source>
</evidence>
<dbReference type="OrthoDB" id="24041at2"/>
<dbReference type="GO" id="GO:0016874">
    <property type="term" value="F:ligase activity"/>
    <property type="evidence" value="ECO:0007669"/>
    <property type="project" value="UniProtKB-KW"/>
</dbReference>
<evidence type="ECO:0000256" key="1">
    <source>
        <dbReference type="ARBA" id="ARBA00022598"/>
    </source>
</evidence>
<evidence type="ECO:0000256" key="3">
    <source>
        <dbReference type="ARBA" id="ARBA00022840"/>
    </source>
</evidence>
<dbReference type="GO" id="GO:0046872">
    <property type="term" value="F:metal ion binding"/>
    <property type="evidence" value="ECO:0007669"/>
    <property type="project" value="InterPro"/>
</dbReference>
<dbReference type="EMBL" id="AP019307">
    <property type="protein sequence ID" value="BBH16815.1"/>
    <property type="molecule type" value="Genomic_DNA"/>
</dbReference>
<keyword evidence="3 4" id="KW-0067">ATP-binding</keyword>
<keyword evidence="1" id="KW-0436">Ligase</keyword>
<dbReference type="Pfam" id="PF18603">
    <property type="entry name" value="LAL_C2"/>
    <property type="match status" value="1"/>
</dbReference>
<keyword evidence="7" id="KW-1185">Reference proteome</keyword>
<reference evidence="6 7" key="1">
    <citation type="submission" date="2018-11" db="EMBL/GenBank/DDBJ databases">
        <title>Complete genome sequence of Nocardioides baekrokdamisoli strain KCTC 39748.</title>
        <authorList>
            <person name="Kang S.W."/>
            <person name="Lee K.C."/>
            <person name="Kim K.K."/>
            <person name="Kim J.S."/>
            <person name="Kim D.S."/>
            <person name="Ko S.H."/>
            <person name="Yang S.H."/>
            <person name="Shin Y.K."/>
            <person name="Lee J.S."/>
        </authorList>
    </citation>
    <scope>NUCLEOTIDE SEQUENCE [LARGE SCALE GENOMIC DNA]</scope>
    <source>
        <strain evidence="6 7">KCTC 39748</strain>
    </source>
</reference>